<dbReference type="AlphaFoldDB" id="A0AA35XFX5"/>
<name>A0AA35XFX5_GEOBA</name>
<protein>
    <submittedName>
        <fullName evidence="1">Uncharacterized protein</fullName>
    </submittedName>
</protein>
<sequence length="84" mass="9457">RGIARNIDLLEEGDHCTQLIRGLSRCWTTTALVKTWTLQSSSIYPQFYCCSLHLQPDRSLQKSELSCTTNDMHCIYPLGPIAVG</sequence>
<reference evidence="1" key="1">
    <citation type="submission" date="2023-03" db="EMBL/GenBank/DDBJ databases">
        <authorList>
            <person name="Steffen K."/>
            <person name="Cardenas P."/>
        </authorList>
    </citation>
    <scope>NUCLEOTIDE SEQUENCE</scope>
</reference>
<dbReference type="EMBL" id="CASHTH010003829">
    <property type="protein sequence ID" value="CAI8050005.1"/>
    <property type="molecule type" value="Genomic_DNA"/>
</dbReference>
<evidence type="ECO:0000313" key="2">
    <source>
        <dbReference type="Proteomes" id="UP001174909"/>
    </source>
</evidence>
<keyword evidence="2" id="KW-1185">Reference proteome</keyword>
<organism evidence="1 2">
    <name type="scientific">Geodia barretti</name>
    <name type="common">Barrett's horny sponge</name>
    <dbReference type="NCBI Taxonomy" id="519541"/>
    <lineage>
        <taxon>Eukaryota</taxon>
        <taxon>Metazoa</taxon>
        <taxon>Porifera</taxon>
        <taxon>Demospongiae</taxon>
        <taxon>Heteroscleromorpha</taxon>
        <taxon>Tetractinellida</taxon>
        <taxon>Astrophorina</taxon>
        <taxon>Geodiidae</taxon>
        <taxon>Geodia</taxon>
    </lineage>
</organism>
<evidence type="ECO:0000313" key="1">
    <source>
        <dbReference type="EMBL" id="CAI8050005.1"/>
    </source>
</evidence>
<feature type="non-terminal residue" evidence="1">
    <location>
        <position position="1"/>
    </location>
</feature>
<dbReference type="Proteomes" id="UP001174909">
    <property type="component" value="Unassembled WGS sequence"/>
</dbReference>
<comment type="caution">
    <text evidence="1">The sequence shown here is derived from an EMBL/GenBank/DDBJ whole genome shotgun (WGS) entry which is preliminary data.</text>
</comment>
<gene>
    <name evidence="1" type="ORF">GBAR_LOCUS27509</name>
</gene>
<proteinExistence type="predicted"/>
<accession>A0AA35XFX5</accession>